<dbReference type="Gene3D" id="3.30.160.60">
    <property type="entry name" value="Classic Zinc Finger"/>
    <property type="match status" value="2"/>
</dbReference>
<keyword evidence="5" id="KW-0862">Zinc</keyword>
<dbReference type="GO" id="GO:0000978">
    <property type="term" value="F:RNA polymerase II cis-regulatory region sequence-specific DNA binding"/>
    <property type="evidence" value="ECO:0007669"/>
    <property type="project" value="InterPro"/>
</dbReference>
<keyword evidence="6" id="KW-0539">Nucleus</keyword>
<organism evidence="10 11">
    <name type="scientific">Mucor plumbeus</name>
    <dbReference type="NCBI Taxonomy" id="97098"/>
    <lineage>
        <taxon>Eukaryota</taxon>
        <taxon>Fungi</taxon>
        <taxon>Fungi incertae sedis</taxon>
        <taxon>Mucoromycota</taxon>
        <taxon>Mucoromycotina</taxon>
        <taxon>Mucoromycetes</taxon>
        <taxon>Mucorales</taxon>
        <taxon>Mucorineae</taxon>
        <taxon>Mucoraceae</taxon>
        <taxon>Mucor</taxon>
    </lineage>
</organism>
<keyword evidence="11" id="KW-1185">Reference proteome</keyword>
<dbReference type="PROSITE" id="PS50157">
    <property type="entry name" value="ZINC_FINGER_C2H2_2"/>
    <property type="match status" value="2"/>
</dbReference>
<feature type="compositionally biased region" description="Low complexity" evidence="8">
    <location>
        <begin position="83"/>
        <end position="120"/>
    </location>
</feature>
<dbReference type="InterPro" id="IPR013087">
    <property type="entry name" value="Znf_C2H2_type"/>
</dbReference>
<dbReference type="GO" id="GO:0008270">
    <property type="term" value="F:zinc ion binding"/>
    <property type="evidence" value="ECO:0007669"/>
    <property type="project" value="UniProtKB-KW"/>
</dbReference>
<proteinExistence type="predicted"/>
<dbReference type="PANTHER" id="PTHR40626">
    <property type="entry name" value="MIP31509P"/>
    <property type="match status" value="1"/>
</dbReference>
<evidence type="ECO:0000256" key="8">
    <source>
        <dbReference type="SAM" id="MobiDB-lite"/>
    </source>
</evidence>
<evidence type="ECO:0000256" key="5">
    <source>
        <dbReference type="ARBA" id="ARBA00022833"/>
    </source>
</evidence>
<evidence type="ECO:0000313" key="10">
    <source>
        <dbReference type="EMBL" id="KAG2196740.1"/>
    </source>
</evidence>
<comment type="caution">
    <text evidence="10">The sequence shown here is derived from an EMBL/GenBank/DDBJ whole genome shotgun (WGS) entry which is preliminary data.</text>
</comment>
<dbReference type="SUPFAM" id="SSF57667">
    <property type="entry name" value="beta-beta-alpha zinc fingers"/>
    <property type="match status" value="1"/>
</dbReference>
<sequence length="245" mass="27467">MPAVPSTTTTNPPKKQRAKQKLFQCTGYNNCNMIFTRSEHLARHTRKHTGEKPYLCVVPGCTRRFSRFDNMMQHTQTHKSRSKSPSANSSTANTTTNTNTDIANETTSTSETSVPSLEPSMTTTPTNMRELRPSTIKYEPETTPEFIMSSNTTAADSSDEEGPLISRRRRRRLSTTTTTTTILHPMSPPTTATTPPSPILKELHLTQDEFEALQGFGRFKHTPIFIDSFRDLASAVYIEPNPVRN</sequence>
<dbReference type="EMBL" id="JAEPRC010000461">
    <property type="protein sequence ID" value="KAG2196740.1"/>
    <property type="molecule type" value="Genomic_DNA"/>
</dbReference>
<feature type="domain" description="C2H2-type" evidence="9">
    <location>
        <begin position="54"/>
        <end position="83"/>
    </location>
</feature>
<keyword evidence="2" id="KW-0479">Metal-binding</keyword>
<evidence type="ECO:0000256" key="3">
    <source>
        <dbReference type="ARBA" id="ARBA00022737"/>
    </source>
</evidence>
<dbReference type="FunFam" id="3.30.160.60:FF:002343">
    <property type="entry name" value="Zinc finger protein 33A"/>
    <property type="match status" value="1"/>
</dbReference>
<accession>A0A8H7QS11</accession>
<reference evidence="10" key="1">
    <citation type="submission" date="2020-12" db="EMBL/GenBank/DDBJ databases">
        <title>Metabolic potential, ecology and presence of endohyphal bacteria is reflected in genomic diversity of Mucoromycotina.</title>
        <authorList>
            <person name="Muszewska A."/>
            <person name="Okrasinska A."/>
            <person name="Steczkiewicz K."/>
            <person name="Drgas O."/>
            <person name="Orlowska M."/>
            <person name="Perlinska-Lenart U."/>
            <person name="Aleksandrzak-Piekarczyk T."/>
            <person name="Szatraj K."/>
            <person name="Zielenkiewicz U."/>
            <person name="Pilsyk S."/>
            <person name="Malc E."/>
            <person name="Mieczkowski P."/>
            <person name="Kruszewska J.S."/>
            <person name="Biernat P."/>
            <person name="Pawlowska J."/>
        </authorList>
    </citation>
    <scope>NUCLEOTIDE SEQUENCE</scope>
    <source>
        <strain evidence="10">CBS 226.32</strain>
    </source>
</reference>
<evidence type="ECO:0000256" key="1">
    <source>
        <dbReference type="ARBA" id="ARBA00004123"/>
    </source>
</evidence>
<dbReference type="SMART" id="SM00355">
    <property type="entry name" value="ZnF_C2H2"/>
    <property type="match status" value="2"/>
</dbReference>
<dbReference type="PROSITE" id="PS00028">
    <property type="entry name" value="ZINC_FINGER_C2H2_1"/>
    <property type="match status" value="1"/>
</dbReference>
<evidence type="ECO:0000256" key="6">
    <source>
        <dbReference type="ARBA" id="ARBA00023242"/>
    </source>
</evidence>
<dbReference type="GO" id="GO:0000785">
    <property type="term" value="C:chromatin"/>
    <property type="evidence" value="ECO:0007669"/>
    <property type="project" value="TreeGrafter"/>
</dbReference>
<dbReference type="GO" id="GO:0005634">
    <property type="term" value="C:nucleus"/>
    <property type="evidence" value="ECO:0007669"/>
    <property type="project" value="UniProtKB-SubCell"/>
</dbReference>
<dbReference type="InterPro" id="IPR036236">
    <property type="entry name" value="Znf_C2H2_sf"/>
</dbReference>
<comment type="subcellular location">
    <subcellularLocation>
        <location evidence="1">Nucleus</location>
    </subcellularLocation>
</comment>
<keyword evidence="3" id="KW-0677">Repeat</keyword>
<keyword evidence="4 7" id="KW-0863">Zinc-finger</keyword>
<feature type="region of interest" description="Disordered" evidence="8">
    <location>
        <begin position="1"/>
        <end position="20"/>
    </location>
</feature>
<dbReference type="Pfam" id="PF00096">
    <property type="entry name" value="zf-C2H2"/>
    <property type="match status" value="1"/>
</dbReference>
<evidence type="ECO:0000256" key="2">
    <source>
        <dbReference type="ARBA" id="ARBA00022723"/>
    </source>
</evidence>
<evidence type="ECO:0000256" key="4">
    <source>
        <dbReference type="ARBA" id="ARBA00022771"/>
    </source>
</evidence>
<dbReference type="OrthoDB" id="10018191at2759"/>
<dbReference type="GO" id="GO:0000981">
    <property type="term" value="F:DNA-binding transcription factor activity, RNA polymerase II-specific"/>
    <property type="evidence" value="ECO:0007669"/>
    <property type="project" value="InterPro"/>
</dbReference>
<dbReference type="AlphaFoldDB" id="A0A8H7QS11"/>
<feature type="compositionally biased region" description="Polar residues" evidence="8">
    <location>
        <begin position="1"/>
        <end position="13"/>
    </location>
</feature>
<dbReference type="InterPro" id="IPR051059">
    <property type="entry name" value="VerF-like"/>
</dbReference>
<evidence type="ECO:0000313" key="11">
    <source>
        <dbReference type="Proteomes" id="UP000650833"/>
    </source>
</evidence>
<protein>
    <recommendedName>
        <fullName evidence="9">C2H2-type domain-containing protein</fullName>
    </recommendedName>
</protein>
<name>A0A8H7QS11_9FUNG</name>
<dbReference type="Proteomes" id="UP000650833">
    <property type="component" value="Unassembled WGS sequence"/>
</dbReference>
<dbReference type="PANTHER" id="PTHR40626:SF11">
    <property type="entry name" value="ZINC FINGER PROTEIN YPR022C"/>
    <property type="match status" value="1"/>
</dbReference>
<gene>
    <name evidence="10" type="ORF">INT46_004658</name>
</gene>
<evidence type="ECO:0000259" key="9">
    <source>
        <dbReference type="PROSITE" id="PS50157"/>
    </source>
</evidence>
<feature type="domain" description="C2H2-type" evidence="9">
    <location>
        <begin position="23"/>
        <end position="53"/>
    </location>
</feature>
<evidence type="ECO:0000256" key="7">
    <source>
        <dbReference type="PROSITE-ProRule" id="PRU00042"/>
    </source>
</evidence>
<feature type="region of interest" description="Disordered" evidence="8">
    <location>
        <begin position="73"/>
        <end position="133"/>
    </location>
</feature>